<feature type="transmembrane region" description="Helical" evidence="5">
    <location>
        <begin position="132"/>
        <end position="153"/>
    </location>
</feature>
<comment type="caution">
    <text evidence="7">The sequence shown here is derived from an EMBL/GenBank/DDBJ whole genome shotgun (WGS) entry which is preliminary data.</text>
</comment>
<evidence type="ECO:0000256" key="3">
    <source>
        <dbReference type="ARBA" id="ARBA00022989"/>
    </source>
</evidence>
<dbReference type="AlphaFoldDB" id="A0A9P6E5U7"/>
<evidence type="ECO:0000259" key="6">
    <source>
        <dbReference type="Pfam" id="PF01284"/>
    </source>
</evidence>
<protein>
    <recommendedName>
        <fullName evidence="6">MARVEL domain-containing protein</fullName>
    </recommendedName>
</protein>
<keyword evidence="8" id="KW-1185">Reference proteome</keyword>
<keyword evidence="4 5" id="KW-0472">Membrane</keyword>
<evidence type="ECO:0000256" key="1">
    <source>
        <dbReference type="ARBA" id="ARBA00004141"/>
    </source>
</evidence>
<evidence type="ECO:0000256" key="5">
    <source>
        <dbReference type="SAM" id="Phobius"/>
    </source>
</evidence>
<dbReference type="Pfam" id="PF01284">
    <property type="entry name" value="MARVEL"/>
    <property type="match status" value="1"/>
</dbReference>
<reference evidence="7" key="1">
    <citation type="submission" date="2020-11" db="EMBL/GenBank/DDBJ databases">
        <authorList>
            <consortium name="DOE Joint Genome Institute"/>
            <person name="Ahrendt S."/>
            <person name="Riley R."/>
            <person name="Andreopoulos W."/>
            <person name="Labutti K."/>
            <person name="Pangilinan J."/>
            <person name="Ruiz-Duenas F.J."/>
            <person name="Barrasa J.M."/>
            <person name="Sanchez-Garcia M."/>
            <person name="Camarero S."/>
            <person name="Miyauchi S."/>
            <person name="Serrano A."/>
            <person name="Linde D."/>
            <person name="Babiker R."/>
            <person name="Drula E."/>
            <person name="Ayuso-Fernandez I."/>
            <person name="Pacheco R."/>
            <person name="Padilla G."/>
            <person name="Ferreira P."/>
            <person name="Barriuso J."/>
            <person name="Kellner H."/>
            <person name="Castanera R."/>
            <person name="Alfaro M."/>
            <person name="Ramirez L."/>
            <person name="Pisabarro A.G."/>
            <person name="Kuo A."/>
            <person name="Tritt A."/>
            <person name="Lipzen A."/>
            <person name="He G."/>
            <person name="Yan M."/>
            <person name="Ng V."/>
            <person name="Cullen D."/>
            <person name="Martin F."/>
            <person name="Rosso M.-N."/>
            <person name="Henrissat B."/>
            <person name="Hibbett D."/>
            <person name="Martinez A.T."/>
            <person name="Grigoriev I.V."/>
        </authorList>
    </citation>
    <scope>NUCLEOTIDE SEQUENCE</scope>
    <source>
        <strain evidence="7">CBS 506.95</strain>
    </source>
</reference>
<dbReference type="GO" id="GO:0016020">
    <property type="term" value="C:membrane"/>
    <property type="evidence" value="ECO:0007669"/>
    <property type="project" value="UniProtKB-SubCell"/>
</dbReference>
<dbReference type="EMBL" id="MU157925">
    <property type="protein sequence ID" value="KAF9523077.1"/>
    <property type="molecule type" value="Genomic_DNA"/>
</dbReference>
<feature type="transmembrane region" description="Helical" evidence="5">
    <location>
        <begin position="12"/>
        <end position="33"/>
    </location>
</feature>
<keyword evidence="2 5" id="KW-0812">Transmembrane</keyword>
<organism evidence="7 8">
    <name type="scientific">Crepidotus variabilis</name>
    <dbReference type="NCBI Taxonomy" id="179855"/>
    <lineage>
        <taxon>Eukaryota</taxon>
        <taxon>Fungi</taxon>
        <taxon>Dikarya</taxon>
        <taxon>Basidiomycota</taxon>
        <taxon>Agaricomycotina</taxon>
        <taxon>Agaricomycetes</taxon>
        <taxon>Agaricomycetidae</taxon>
        <taxon>Agaricales</taxon>
        <taxon>Agaricineae</taxon>
        <taxon>Crepidotaceae</taxon>
        <taxon>Crepidotus</taxon>
    </lineage>
</organism>
<evidence type="ECO:0000256" key="4">
    <source>
        <dbReference type="ARBA" id="ARBA00023136"/>
    </source>
</evidence>
<proteinExistence type="predicted"/>
<gene>
    <name evidence="7" type="ORF">CPB83DRAFT_863418</name>
</gene>
<feature type="transmembrane region" description="Helical" evidence="5">
    <location>
        <begin position="87"/>
        <end position="112"/>
    </location>
</feature>
<feature type="transmembrane region" description="Helical" evidence="5">
    <location>
        <begin position="53"/>
        <end position="75"/>
    </location>
</feature>
<dbReference type="OrthoDB" id="2117453at2759"/>
<keyword evidence="3 5" id="KW-1133">Transmembrane helix</keyword>
<comment type="subcellular location">
    <subcellularLocation>
        <location evidence="1">Membrane</location>
        <topology evidence="1">Multi-pass membrane protein</topology>
    </subcellularLocation>
</comment>
<accession>A0A9P6E5U7</accession>
<evidence type="ECO:0000313" key="7">
    <source>
        <dbReference type="EMBL" id="KAF9523077.1"/>
    </source>
</evidence>
<name>A0A9P6E5U7_9AGAR</name>
<dbReference type="InterPro" id="IPR008253">
    <property type="entry name" value="Marvel"/>
</dbReference>
<dbReference type="Proteomes" id="UP000807306">
    <property type="component" value="Unassembled WGS sequence"/>
</dbReference>
<evidence type="ECO:0000256" key="2">
    <source>
        <dbReference type="ARBA" id="ARBA00022692"/>
    </source>
</evidence>
<evidence type="ECO:0000313" key="8">
    <source>
        <dbReference type="Proteomes" id="UP000807306"/>
    </source>
</evidence>
<feature type="domain" description="MARVEL" evidence="6">
    <location>
        <begin position="11"/>
        <end position="146"/>
    </location>
</feature>
<sequence>MAMDAIVRRGHPVVFGLLVLFAIIELCITAFVTAKYNSHHNYPNRSTRDRVRYLLFLSVWTTVFGAAFLGMFLVFMDNILVSVASHFVFLIITWILWLAAAAAFTSSIGGALNCHTQSFFVYCGQLNAIEGFAWLIWVVITLLLVFVLIRGIISQKRGDGVRGGLVA</sequence>